<dbReference type="InterPro" id="IPR050640">
    <property type="entry name" value="Bact_2-comp_sensor_kinase"/>
</dbReference>
<dbReference type="SUPFAM" id="SSF55874">
    <property type="entry name" value="ATPase domain of HSP90 chaperone/DNA topoisomerase II/histidine kinase"/>
    <property type="match status" value="1"/>
</dbReference>
<evidence type="ECO:0000313" key="3">
    <source>
        <dbReference type="Proteomes" id="UP000194873"/>
    </source>
</evidence>
<dbReference type="GO" id="GO:0000155">
    <property type="term" value="F:phosphorelay sensor kinase activity"/>
    <property type="evidence" value="ECO:0007669"/>
    <property type="project" value="InterPro"/>
</dbReference>
<proteinExistence type="predicted"/>
<evidence type="ECO:0000313" key="2">
    <source>
        <dbReference type="EMBL" id="OUJ68953.1"/>
    </source>
</evidence>
<dbReference type="InterPro" id="IPR036890">
    <property type="entry name" value="HATPase_C_sf"/>
</dbReference>
<comment type="caution">
    <text evidence="2">The sequence shown here is derived from an EMBL/GenBank/DDBJ whole genome shotgun (WGS) entry which is preliminary data.</text>
</comment>
<dbReference type="PANTHER" id="PTHR34220:SF7">
    <property type="entry name" value="SENSOR HISTIDINE KINASE YPDA"/>
    <property type="match status" value="1"/>
</dbReference>
<dbReference type="Pfam" id="PF06580">
    <property type="entry name" value="His_kinase"/>
    <property type="match status" value="1"/>
</dbReference>
<dbReference type="GO" id="GO:0016020">
    <property type="term" value="C:membrane"/>
    <property type="evidence" value="ECO:0007669"/>
    <property type="project" value="InterPro"/>
</dbReference>
<evidence type="ECO:0000259" key="1">
    <source>
        <dbReference type="Pfam" id="PF06580"/>
    </source>
</evidence>
<reference evidence="2 3" key="1">
    <citation type="submission" date="2017-01" db="EMBL/GenBank/DDBJ databases">
        <title>A new Hymenobacter.</title>
        <authorList>
            <person name="Liang Y."/>
            <person name="Feng F."/>
        </authorList>
    </citation>
    <scope>NUCLEOTIDE SEQUENCE [LARGE SCALE GENOMIC DNA]</scope>
    <source>
        <strain evidence="2">MIMBbqt21</strain>
    </source>
</reference>
<organism evidence="2 3">
    <name type="scientific">Hymenobacter crusticola</name>
    <dbReference type="NCBI Taxonomy" id="1770526"/>
    <lineage>
        <taxon>Bacteria</taxon>
        <taxon>Pseudomonadati</taxon>
        <taxon>Bacteroidota</taxon>
        <taxon>Cytophagia</taxon>
        <taxon>Cytophagales</taxon>
        <taxon>Hymenobacteraceae</taxon>
        <taxon>Hymenobacter</taxon>
    </lineage>
</organism>
<dbReference type="PANTHER" id="PTHR34220">
    <property type="entry name" value="SENSOR HISTIDINE KINASE YPDA"/>
    <property type="match status" value="1"/>
</dbReference>
<keyword evidence="3" id="KW-1185">Reference proteome</keyword>
<dbReference type="AlphaFoldDB" id="A0A243W5M5"/>
<dbReference type="OrthoDB" id="9792992at2"/>
<dbReference type="EMBL" id="MTSE01000041">
    <property type="protein sequence ID" value="OUJ68953.1"/>
    <property type="molecule type" value="Genomic_DNA"/>
</dbReference>
<dbReference type="Gene3D" id="3.30.565.10">
    <property type="entry name" value="Histidine kinase-like ATPase, C-terminal domain"/>
    <property type="match status" value="1"/>
</dbReference>
<accession>A0A243W5M5</accession>
<name>A0A243W5M5_9BACT</name>
<dbReference type="Proteomes" id="UP000194873">
    <property type="component" value="Unassembled WGS sequence"/>
</dbReference>
<gene>
    <name evidence="2" type="ORF">BXP70_27280</name>
</gene>
<dbReference type="InterPro" id="IPR010559">
    <property type="entry name" value="Sig_transdc_His_kin_internal"/>
</dbReference>
<protein>
    <recommendedName>
        <fullName evidence="1">Signal transduction histidine kinase internal region domain-containing protein</fullName>
    </recommendedName>
</protein>
<feature type="domain" description="Signal transduction histidine kinase internal region" evidence="1">
    <location>
        <begin position="34"/>
        <end position="113"/>
    </location>
</feature>
<sequence length="236" mass="25558">MMGGLRGSITIGGLAAALKLMKYYYVQQQQAARAELTALKAQLHPHFLFNTLNNIYAHAQPTAPVAAELVLGLAGLLRYMLYSAQAPLVELAEEVGMLRAYLELEQTRYGNQLEMVVHTPADCQQLRIAPLLLLPFVENCFKHGTSTVLEHPWLSLDLRLVGTTLQLKVVNGTAGGHPVGASGGLGLATVRRRLALLYPGRHQLVTRAEEELYLVTLTLALDPPAALGLPAAAPRP</sequence>